<gene>
    <name evidence="1" type="ORF">NAS2_0734</name>
</gene>
<dbReference type="InterPro" id="IPR011991">
    <property type="entry name" value="ArsR-like_HTH"/>
</dbReference>
<dbReference type="AlphaFoldDB" id="A0A4P2VF67"/>
<protein>
    <recommendedName>
        <fullName evidence="3">HTH arsR-type domain-containing protein</fullName>
    </recommendedName>
</protein>
<dbReference type="CDD" id="cd00090">
    <property type="entry name" value="HTH_ARSR"/>
    <property type="match status" value="1"/>
</dbReference>
<dbReference type="KEGG" id="ccai:NAS2_0734"/>
<evidence type="ECO:0000313" key="1">
    <source>
        <dbReference type="EMBL" id="BBE42123.1"/>
    </source>
</evidence>
<evidence type="ECO:0008006" key="3">
    <source>
        <dbReference type="Google" id="ProtNLM"/>
    </source>
</evidence>
<organism evidence="1 2">
    <name type="scientific">Conexivisphaera calida</name>
    <dbReference type="NCBI Taxonomy" id="1874277"/>
    <lineage>
        <taxon>Archaea</taxon>
        <taxon>Nitrososphaerota</taxon>
        <taxon>Conexivisphaeria</taxon>
        <taxon>Conexivisphaerales</taxon>
        <taxon>Conexivisphaeraceae</taxon>
        <taxon>Conexivisphaera</taxon>
    </lineage>
</organism>
<proteinExistence type="predicted"/>
<dbReference type="InterPro" id="IPR036388">
    <property type="entry name" value="WH-like_DNA-bd_sf"/>
</dbReference>
<dbReference type="Proteomes" id="UP000509448">
    <property type="component" value="Chromosome"/>
</dbReference>
<accession>A0A4P2VF67</accession>
<evidence type="ECO:0000313" key="2">
    <source>
        <dbReference type="Proteomes" id="UP000509448"/>
    </source>
</evidence>
<dbReference type="EMBL" id="AP018732">
    <property type="protein sequence ID" value="BBE42123.1"/>
    <property type="molecule type" value="Genomic_DNA"/>
</dbReference>
<dbReference type="SUPFAM" id="SSF46785">
    <property type="entry name" value="Winged helix' DNA-binding domain"/>
    <property type="match status" value="1"/>
</dbReference>
<dbReference type="Gene3D" id="1.10.10.10">
    <property type="entry name" value="Winged helix-like DNA-binding domain superfamily/Winged helix DNA-binding domain"/>
    <property type="match status" value="1"/>
</dbReference>
<name>A0A4P2VF67_9ARCH</name>
<keyword evidence="2" id="KW-1185">Reference proteome</keyword>
<reference evidence="1 2" key="1">
    <citation type="journal article" date="2019" name="ISME J.">
        <title>Isolation and characterization of a thermophilic sulfur- and iron-reducing thaumarchaeote from a terrestrial acidic hot spring.</title>
        <authorList>
            <person name="Kato S."/>
            <person name="Itoh T."/>
            <person name="Yuki M."/>
            <person name="Nagamori M."/>
            <person name="Ohnishi M."/>
            <person name="Uematsu K."/>
            <person name="Suzuki K."/>
            <person name="Takashina T."/>
            <person name="Ohkuma M."/>
        </authorList>
    </citation>
    <scope>NUCLEOTIDE SEQUENCE [LARGE SCALE GENOMIC DNA]</scope>
    <source>
        <strain evidence="1 2">NAS-02</strain>
    </source>
</reference>
<sequence>MVVDRDSLKLLSDPLNMEIVRELVFSERTVGGLAESMNVPSVKIWRRVLRMQRAGLIRQTRTEKVRNLERKYYRAAAAMFVPQQMMDVEPRSGNLRRALAIYSEIQARMLRDLVRTEVPDDAEDLIDRVISIQLRKFVDTFLSEDTADELRRIRELLH</sequence>
<dbReference type="InterPro" id="IPR036390">
    <property type="entry name" value="WH_DNA-bd_sf"/>
</dbReference>